<proteinExistence type="inferred from homology"/>
<evidence type="ECO:0000313" key="5">
    <source>
        <dbReference type="EMBL" id="MBB6333861.1"/>
    </source>
</evidence>
<comment type="similarity">
    <text evidence="1">Belongs to the LytR/CpsA/Psr (LCP) family.</text>
</comment>
<keyword evidence="6" id="KW-1185">Reference proteome</keyword>
<dbReference type="PANTHER" id="PTHR33392">
    <property type="entry name" value="POLYISOPRENYL-TEICHOIC ACID--PEPTIDOGLYCAN TEICHOIC ACID TRANSFERASE TAGU"/>
    <property type="match status" value="1"/>
</dbReference>
<dbReference type="RefSeq" id="WP_184451520.1">
    <property type="nucleotide sequence ID" value="NZ_JACHMK010000001.1"/>
</dbReference>
<keyword evidence="3" id="KW-0472">Membrane</keyword>
<dbReference type="AlphaFoldDB" id="A0A923IY05"/>
<organism evidence="5 6">
    <name type="scientific">Schaalia hyovaginalis</name>
    <dbReference type="NCBI Taxonomy" id="29316"/>
    <lineage>
        <taxon>Bacteria</taxon>
        <taxon>Bacillati</taxon>
        <taxon>Actinomycetota</taxon>
        <taxon>Actinomycetes</taxon>
        <taxon>Actinomycetales</taxon>
        <taxon>Actinomycetaceae</taxon>
        <taxon>Schaalia</taxon>
    </lineage>
</organism>
<keyword evidence="3" id="KW-1133">Transmembrane helix</keyword>
<feature type="transmembrane region" description="Helical" evidence="3">
    <location>
        <begin position="28"/>
        <end position="49"/>
    </location>
</feature>
<dbReference type="InterPro" id="IPR004474">
    <property type="entry name" value="LytR_CpsA_psr"/>
</dbReference>
<dbReference type="NCBIfam" id="TIGR00350">
    <property type="entry name" value="lytR_cpsA_psr"/>
    <property type="match status" value="1"/>
</dbReference>
<name>A0A923IY05_9ACTO</name>
<dbReference type="PANTHER" id="PTHR33392:SF6">
    <property type="entry name" value="POLYISOPRENYL-TEICHOIC ACID--PEPTIDOGLYCAN TEICHOIC ACID TRANSFERASE TAGU"/>
    <property type="match status" value="1"/>
</dbReference>
<reference evidence="5" key="1">
    <citation type="submission" date="2020-08" db="EMBL/GenBank/DDBJ databases">
        <title>Sequencing the genomes of 1000 actinobacteria strains.</title>
        <authorList>
            <person name="Klenk H.-P."/>
        </authorList>
    </citation>
    <scope>NUCLEOTIDE SEQUENCE</scope>
    <source>
        <strain evidence="5">DSM 10695</strain>
    </source>
</reference>
<gene>
    <name evidence="5" type="ORF">HD592_000426</name>
</gene>
<dbReference type="EMBL" id="JACHMK010000001">
    <property type="protein sequence ID" value="MBB6333861.1"/>
    <property type="molecule type" value="Genomic_DNA"/>
</dbReference>
<sequence>MSVGNWWLERRPALHRAQDPRRYEPLRIVVLLIFSVALFLAATTGFVWLDLSHDLSERSLDTEQIRRTVSNQSGSEERVNPLAPGEPLNILVLGIDSRKEQAPEFGSVEDVEGIRGDATILVHVSGKRDSMTLVSIPRDLMVEIPNCLLSNGEEVSASFGQVNSAMMLGSGTNYDIAYGVACAQSTVENLTGLQIDNFVVVDFKGFESVVDALGGVWFDVPQDVVDPEANAYLAEGCQLLNGEQALGYARARKSLGDGSDTSRIGRQQELVAALVREVSRKVSSGNLPILVAFVRSVLTAVHVSPQLASFETDLSLLVAVANIPSQNVRLVTMPREPWEKDPNRDQPQEPYASQLWNSLRQDEPFVDEIGYVTSDGRASVAEEPLLDQVESSDGAALEVSPESGVSESLACPPNGH</sequence>
<evidence type="ECO:0000259" key="4">
    <source>
        <dbReference type="Pfam" id="PF03816"/>
    </source>
</evidence>
<evidence type="ECO:0000256" key="3">
    <source>
        <dbReference type="SAM" id="Phobius"/>
    </source>
</evidence>
<accession>A0A923IY05</accession>
<comment type="caution">
    <text evidence="5">The sequence shown here is derived from an EMBL/GenBank/DDBJ whole genome shotgun (WGS) entry which is preliminary data.</text>
</comment>
<protein>
    <submittedName>
        <fullName evidence="5">LCP family protein required for cell wall assembly</fullName>
    </submittedName>
</protein>
<dbReference type="Pfam" id="PF03816">
    <property type="entry name" value="LytR_cpsA_psr"/>
    <property type="match status" value="1"/>
</dbReference>
<evidence type="ECO:0000256" key="2">
    <source>
        <dbReference type="SAM" id="MobiDB-lite"/>
    </source>
</evidence>
<feature type="region of interest" description="Disordered" evidence="2">
    <location>
        <begin position="382"/>
        <end position="416"/>
    </location>
</feature>
<feature type="domain" description="Cell envelope-related transcriptional attenuator" evidence="4">
    <location>
        <begin position="115"/>
        <end position="279"/>
    </location>
</feature>
<keyword evidence="3" id="KW-0812">Transmembrane</keyword>
<evidence type="ECO:0000256" key="1">
    <source>
        <dbReference type="ARBA" id="ARBA00006068"/>
    </source>
</evidence>
<evidence type="ECO:0000313" key="6">
    <source>
        <dbReference type="Proteomes" id="UP000617426"/>
    </source>
</evidence>
<dbReference type="Proteomes" id="UP000617426">
    <property type="component" value="Unassembled WGS sequence"/>
</dbReference>
<dbReference type="InterPro" id="IPR050922">
    <property type="entry name" value="LytR/CpsA/Psr_CW_biosynth"/>
</dbReference>
<dbReference type="Gene3D" id="3.40.630.190">
    <property type="entry name" value="LCP protein"/>
    <property type="match status" value="1"/>
</dbReference>